<evidence type="ECO:0000256" key="5">
    <source>
        <dbReference type="ARBA" id="ARBA00023077"/>
    </source>
</evidence>
<evidence type="ECO:0000256" key="2">
    <source>
        <dbReference type="ARBA" id="ARBA00022448"/>
    </source>
</evidence>
<dbReference type="PANTHER" id="PTHR30069:SF29">
    <property type="entry name" value="HEMOGLOBIN AND HEMOGLOBIN-HAPTOGLOBIN-BINDING PROTEIN 1-RELATED"/>
    <property type="match status" value="1"/>
</dbReference>
<dbReference type="Gene3D" id="2.40.170.20">
    <property type="entry name" value="TonB-dependent receptor, beta-barrel domain"/>
    <property type="match status" value="1"/>
</dbReference>
<keyword evidence="6" id="KW-0472">Membrane</keyword>
<evidence type="ECO:0000256" key="7">
    <source>
        <dbReference type="ARBA" id="ARBA00023170"/>
    </source>
</evidence>
<keyword evidence="5" id="KW-0798">TonB box</keyword>
<dbReference type="GO" id="GO:0044718">
    <property type="term" value="P:siderophore transmembrane transport"/>
    <property type="evidence" value="ECO:0007669"/>
    <property type="project" value="TreeGrafter"/>
</dbReference>
<comment type="subcellular location">
    <subcellularLocation>
        <location evidence="1">Cell outer membrane</location>
        <topology evidence="1">Multi-pass membrane protein</topology>
    </subcellularLocation>
</comment>
<keyword evidence="3" id="KW-0812">Transmembrane</keyword>
<evidence type="ECO:0000256" key="4">
    <source>
        <dbReference type="ARBA" id="ARBA00022729"/>
    </source>
</evidence>
<protein>
    <submittedName>
        <fullName evidence="10">Putative TonB-dependent receptor BfrD</fullName>
    </submittedName>
</protein>
<dbReference type="PANTHER" id="PTHR30069">
    <property type="entry name" value="TONB-DEPENDENT OUTER MEMBRANE RECEPTOR"/>
    <property type="match status" value="1"/>
</dbReference>
<evidence type="ECO:0000313" key="10">
    <source>
        <dbReference type="EMBL" id="OIQ80557.1"/>
    </source>
</evidence>
<dbReference type="SUPFAM" id="SSF56935">
    <property type="entry name" value="Porins"/>
    <property type="match status" value="1"/>
</dbReference>
<reference evidence="10" key="1">
    <citation type="submission" date="2016-10" db="EMBL/GenBank/DDBJ databases">
        <title>Sequence of Gallionella enrichment culture.</title>
        <authorList>
            <person name="Poehlein A."/>
            <person name="Muehling M."/>
            <person name="Daniel R."/>
        </authorList>
    </citation>
    <scope>NUCLEOTIDE SEQUENCE</scope>
</reference>
<dbReference type="GO" id="GO:0015344">
    <property type="term" value="F:siderophore uptake transmembrane transporter activity"/>
    <property type="evidence" value="ECO:0007669"/>
    <property type="project" value="TreeGrafter"/>
</dbReference>
<proteinExistence type="predicted"/>
<dbReference type="PROSITE" id="PS52016">
    <property type="entry name" value="TONB_DEPENDENT_REC_3"/>
    <property type="match status" value="1"/>
</dbReference>
<organism evidence="10">
    <name type="scientific">mine drainage metagenome</name>
    <dbReference type="NCBI Taxonomy" id="410659"/>
    <lineage>
        <taxon>unclassified sequences</taxon>
        <taxon>metagenomes</taxon>
        <taxon>ecological metagenomes</taxon>
    </lineage>
</organism>
<evidence type="ECO:0000256" key="8">
    <source>
        <dbReference type="ARBA" id="ARBA00023237"/>
    </source>
</evidence>
<dbReference type="InterPro" id="IPR039426">
    <property type="entry name" value="TonB-dep_rcpt-like"/>
</dbReference>
<dbReference type="InterPro" id="IPR036942">
    <property type="entry name" value="Beta-barrel_TonB_sf"/>
</dbReference>
<evidence type="ECO:0000256" key="6">
    <source>
        <dbReference type="ARBA" id="ARBA00023136"/>
    </source>
</evidence>
<sequence length="317" mass="35505">MGGDVKFVGDWFDRHKLVFGAEYRDDFEISFHNDFGASQYSRTTASLYGEDEIGITDKWKLNVGGRYDQSSVSGVGGNLSPRVALIYSPIAPTTIKASFGSAFRMPSAYEQFYHDATQISNPNLGPEYVTTTELVLQHQFSREMRFTGSLYHYQTQDLITNVTLPSSTLTENINAGRSHTDGLELELERNWDNGVRFRGSYARQESIDSDGLHMVDSPENLGKLNVTFPMLQNAVRTGIEVQATSARITELRHTAGGYAVANLTFSSEKSYDGLRGLFSIRNLFDRQYVSVAPAGMVQDTLPMDGRNVWFEVDYSFK</sequence>
<comment type="caution">
    <text evidence="10">The sequence shown here is derived from an EMBL/GenBank/DDBJ whole genome shotgun (WGS) entry which is preliminary data.</text>
</comment>
<dbReference type="Pfam" id="PF00593">
    <property type="entry name" value="TonB_dep_Rec_b-barrel"/>
    <property type="match status" value="1"/>
</dbReference>
<evidence type="ECO:0000256" key="1">
    <source>
        <dbReference type="ARBA" id="ARBA00004571"/>
    </source>
</evidence>
<keyword evidence="2" id="KW-0813">Transport</keyword>
<feature type="domain" description="TonB-dependent receptor-like beta-barrel" evidence="9">
    <location>
        <begin position="9"/>
        <end position="271"/>
    </location>
</feature>
<keyword evidence="7 10" id="KW-0675">Receptor</keyword>
<dbReference type="AlphaFoldDB" id="A0A1J5QXE9"/>
<dbReference type="EMBL" id="MLJW01001045">
    <property type="protein sequence ID" value="OIQ80557.1"/>
    <property type="molecule type" value="Genomic_DNA"/>
</dbReference>
<keyword evidence="8" id="KW-0998">Cell outer membrane</keyword>
<gene>
    <name evidence="10" type="primary">bfrD_6</name>
    <name evidence="10" type="ORF">GALL_376910</name>
</gene>
<dbReference type="GO" id="GO:0009279">
    <property type="term" value="C:cell outer membrane"/>
    <property type="evidence" value="ECO:0007669"/>
    <property type="project" value="UniProtKB-SubCell"/>
</dbReference>
<keyword evidence="4" id="KW-0732">Signal</keyword>
<evidence type="ECO:0000259" key="9">
    <source>
        <dbReference type="Pfam" id="PF00593"/>
    </source>
</evidence>
<evidence type="ECO:0000256" key="3">
    <source>
        <dbReference type="ARBA" id="ARBA00022692"/>
    </source>
</evidence>
<name>A0A1J5QXE9_9ZZZZ</name>
<dbReference type="InterPro" id="IPR000531">
    <property type="entry name" value="Beta-barrel_TonB"/>
</dbReference>
<accession>A0A1J5QXE9</accession>